<comment type="caution">
    <text evidence="1">The sequence shown here is derived from an EMBL/GenBank/DDBJ whole genome shotgun (WGS) entry which is preliminary data.</text>
</comment>
<dbReference type="Proteomes" id="UP001621534">
    <property type="component" value="Unassembled WGS sequence"/>
</dbReference>
<organism evidence="1 2">
    <name type="scientific">Pseudomonas urmiensis</name>
    <dbReference type="NCBI Taxonomy" id="2745493"/>
    <lineage>
        <taxon>Bacteria</taxon>
        <taxon>Pseudomonadati</taxon>
        <taxon>Pseudomonadota</taxon>
        <taxon>Gammaproteobacteria</taxon>
        <taxon>Pseudomonadales</taxon>
        <taxon>Pseudomonadaceae</taxon>
        <taxon>Pseudomonas</taxon>
    </lineage>
</organism>
<evidence type="ECO:0008006" key="3">
    <source>
        <dbReference type="Google" id="ProtNLM"/>
    </source>
</evidence>
<accession>A0ABW8NVL5</accession>
<evidence type="ECO:0000313" key="1">
    <source>
        <dbReference type="EMBL" id="MFK5734012.1"/>
    </source>
</evidence>
<evidence type="ECO:0000313" key="2">
    <source>
        <dbReference type="Proteomes" id="UP001621534"/>
    </source>
</evidence>
<keyword evidence="2" id="KW-1185">Reference proteome</keyword>
<dbReference type="RefSeq" id="WP_312155391.1">
    <property type="nucleotide sequence ID" value="NZ_JAHWXS010000010.1"/>
</dbReference>
<protein>
    <recommendedName>
        <fullName evidence="3">Cold-shock protein</fullName>
    </recommendedName>
</protein>
<gene>
    <name evidence="1" type="ORF">KW869_10770</name>
</gene>
<name>A0ABW8NVL5_9PSED</name>
<dbReference type="EMBL" id="JAHWXS010000010">
    <property type="protein sequence ID" value="MFK5734012.1"/>
    <property type="molecule type" value="Genomic_DNA"/>
</dbReference>
<reference evidence="1 2" key="1">
    <citation type="journal article" date="2012" name="Plant Soil">
        <title>Screening of plant growth-promoting traits in arsenic-resistant bacteria isolated from the rhizosphere of soybean plants from Argentinean agricultural soil.</title>
        <authorList>
            <person name="Wevar Oller A.L."/>
            <person name="Talano M.A."/>
            <person name="Agostini E."/>
        </authorList>
    </citation>
    <scope>NUCLEOTIDE SEQUENCE [LARGE SCALE GENOMIC DNA]</scope>
    <source>
        <strain evidence="1 2">AW4</strain>
    </source>
</reference>
<proteinExistence type="predicted"/>
<sequence length="72" mass="8206">MSKHVLAPTLETHQLNEPTGCQQETILFLEADFKQPDAIIRDGQVVTYEVERRADGRLYATNIEVHAEPSFH</sequence>